<keyword evidence="3" id="KW-1185">Reference proteome</keyword>
<dbReference type="Gene3D" id="3.10.450.50">
    <property type="match status" value="1"/>
</dbReference>
<evidence type="ECO:0000259" key="1">
    <source>
        <dbReference type="Pfam" id="PF12680"/>
    </source>
</evidence>
<dbReference type="OrthoDB" id="9799296at2"/>
<dbReference type="EMBL" id="MLCO01000059">
    <property type="protein sequence ID" value="ONG55972.1"/>
    <property type="molecule type" value="Genomic_DNA"/>
</dbReference>
<gene>
    <name evidence="2" type="ORF">BKE38_07365</name>
</gene>
<name>A0A1V2H4L8_9PROT</name>
<organism evidence="2 3">
    <name type="scientific">Teichococcus deserti</name>
    <dbReference type="NCBI Taxonomy" id="1817963"/>
    <lineage>
        <taxon>Bacteria</taxon>
        <taxon>Pseudomonadati</taxon>
        <taxon>Pseudomonadota</taxon>
        <taxon>Alphaproteobacteria</taxon>
        <taxon>Acetobacterales</taxon>
        <taxon>Roseomonadaceae</taxon>
        <taxon>Roseomonas</taxon>
    </lineage>
</organism>
<comment type="caution">
    <text evidence="2">The sequence shown here is derived from an EMBL/GenBank/DDBJ whole genome shotgun (WGS) entry which is preliminary data.</text>
</comment>
<sequence length="127" mass="14300">MASEAALLVQQQLDAYNARDLGPYMRCWSEDCAYWELPDQALPDDAAALRARQSGRFREPDLHNRLKRRVELPAAAANDHGLVIDHETMTRTYPDGRGTVEVYAIYELARGRISRAWLCLGTPQLAG</sequence>
<dbReference type="InterPro" id="IPR032710">
    <property type="entry name" value="NTF2-like_dom_sf"/>
</dbReference>
<reference evidence="2 3" key="1">
    <citation type="submission" date="2016-10" db="EMBL/GenBank/DDBJ databases">
        <title>Draft Genome sequence of Roseomonas sp. strain M3.</title>
        <authorList>
            <person name="Subhash Y."/>
            <person name="Lee S."/>
        </authorList>
    </citation>
    <scope>NUCLEOTIDE SEQUENCE [LARGE SCALE GENOMIC DNA]</scope>
    <source>
        <strain evidence="2 3">M3</strain>
    </source>
</reference>
<dbReference type="Proteomes" id="UP000188879">
    <property type="component" value="Unassembled WGS sequence"/>
</dbReference>
<accession>A0A1V2H4L8</accession>
<dbReference type="RefSeq" id="WP_076956730.1">
    <property type="nucleotide sequence ID" value="NZ_MLCO01000059.1"/>
</dbReference>
<dbReference type="AlphaFoldDB" id="A0A1V2H4L8"/>
<dbReference type="InterPro" id="IPR037401">
    <property type="entry name" value="SnoaL-like"/>
</dbReference>
<proteinExistence type="predicted"/>
<evidence type="ECO:0000313" key="2">
    <source>
        <dbReference type="EMBL" id="ONG55972.1"/>
    </source>
</evidence>
<dbReference type="Pfam" id="PF12680">
    <property type="entry name" value="SnoaL_2"/>
    <property type="match status" value="1"/>
</dbReference>
<protein>
    <recommendedName>
        <fullName evidence="1">SnoaL-like domain-containing protein</fullName>
    </recommendedName>
</protein>
<evidence type="ECO:0000313" key="3">
    <source>
        <dbReference type="Proteomes" id="UP000188879"/>
    </source>
</evidence>
<dbReference type="SUPFAM" id="SSF54427">
    <property type="entry name" value="NTF2-like"/>
    <property type="match status" value="1"/>
</dbReference>
<feature type="domain" description="SnoaL-like" evidence="1">
    <location>
        <begin position="9"/>
        <end position="115"/>
    </location>
</feature>